<dbReference type="GO" id="GO:0008410">
    <property type="term" value="F:CoA-transferase activity"/>
    <property type="evidence" value="ECO:0007669"/>
    <property type="project" value="TreeGrafter"/>
</dbReference>
<dbReference type="Gene3D" id="3.40.50.10540">
    <property type="entry name" value="Crotonobetainyl-coa:carnitine coa-transferase, domain 1"/>
    <property type="match status" value="1"/>
</dbReference>
<sequence length="395" mass="43352">MLPLSSVRVVAVEQYGAGPFGTMFLADLGAEVIKIENPADGGDISRDVGPYYFEDRDSYFFHALNRNKKSFTLDLSKAGSKKVFHDLVRSADAVCSNLRGDVPEKLGLTYQDLNTVNTAIVCAHLSAYGREGPRADWPGYDYLMQAEAGYLSLTGEPGSPPARFGLSVVDFMTGLGLAYAILAGLTGVRSTGVGQDMDVSLFDFALANTNYLAAWYLNEGSAQERLPRSAHPSLVPCQLYRTTDGWLFIMCNKEKFWSTLCDAIARPQWKVDARFSSFKERLVHREHLTELIDEALSSKTTDQWLDKLSGLIPVAPVNDIAQALENPFVTEHGRLQTLTHPTKGDYRLVANPVHASAGESPSNPAPRLGEHTESLLKDLGYSETRIQGLRSDGVI</sequence>
<accession>A0A160TV15</accession>
<dbReference type="EMBL" id="CZRL01000104">
    <property type="protein sequence ID" value="CUS54713.1"/>
    <property type="molecule type" value="Genomic_DNA"/>
</dbReference>
<dbReference type="InterPro" id="IPR044855">
    <property type="entry name" value="CoA-Trfase_III_dom3_sf"/>
</dbReference>
<dbReference type="InterPro" id="IPR023606">
    <property type="entry name" value="CoA-Trfase_III_dom_1_sf"/>
</dbReference>
<dbReference type="AlphaFoldDB" id="A0A160TV15"/>
<name>A0A160TV15_9ZZZZ</name>
<evidence type="ECO:0000313" key="2">
    <source>
        <dbReference type="EMBL" id="CUS54713.1"/>
    </source>
</evidence>
<dbReference type="PANTHER" id="PTHR48207">
    <property type="entry name" value="SUCCINATE--HYDROXYMETHYLGLUTARATE COA-TRANSFERASE"/>
    <property type="match status" value="1"/>
</dbReference>
<dbReference type="InterPro" id="IPR003673">
    <property type="entry name" value="CoA-Trfase_fam_III"/>
</dbReference>
<gene>
    <name evidence="2" type="ORF">MGWOODY_XGa932</name>
</gene>
<dbReference type="InterPro" id="IPR050483">
    <property type="entry name" value="CoA-transferase_III_domain"/>
</dbReference>
<evidence type="ECO:0000256" key="1">
    <source>
        <dbReference type="ARBA" id="ARBA00022679"/>
    </source>
</evidence>
<dbReference type="Pfam" id="PF02515">
    <property type="entry name" value="CoA_transf_3"/>
    <property type="match status" value="1"/>
</dbReference>
<protein>
    <submittedName>
        <fullName evidence="2">CAIB/BAIF family protein</fullName>
    </submittedName>
</protein>
<keyword evidence="1" id="KW-0808">Transferase</keyword>
<proteinExistence type="predicted"/>
<dbReference type="PANTHER" id="PTHR48207:SF3">
    <property type="entry name" value="SUCCINATE--HYDROXYMETHYLGLUTARATE COA-TRANSFERASE"/>
    <property type="match status" value="1"/>
</dbReference>
<dbReference type="Gene3D" id="3.30.1540.10">
    <property type="entry name" value="formyl-coa transferase, domain 3"/>
    <property type="match status" value="1"/>
</dbReference>
<reference evidence="2" key="1">
    <citation type="submission" date="2015-10" db="EMBL/GenBank/DDBJ databases">
        <authorList>
            <person name="Gilbert D.G."/>
        </authorList>
    </citation>
    <scope>NUCLEOTIDE SEQUENCE</scope>
</reference>
<dbReference type="SUPFAM" id="SSF89796">
    <property type="entry name" value="CoA-transferase family III (CaiB/BaiF)"/>
    <property type="match status" value="1"/>
</dbReference>
<organism evidence="2">
    <name type="scientific">hydrothermal vent metagenome</name>
    <dbReference type="NCBI Taxonomy" id="652676"/>
    <lineage>
        <taxon>unclassified sequences</taxon>
        <taxon>metagenomes</taxon>
        <taxon>ecological metagenomes</taxon>
    </lineage>
</organism>